<dbReference type="Pfam" id="PF04179">
    <property type="entry name" value="Init_tRNA_PT"/>
    <property type="match status" value="1"/>
</dbReference>
<dbReference type="GO" id="GO:0043399">
    <property type="term" value="F:tRNA adenosine(64)-2'-O-ribosylphosphate transferase activity"/>
    <property type="evidence" value="ECO:0007669"/>
    <property type="project" value="InterPro"/>
</dbReference>
<accession>A0A8K0JQM9</accession>
<evidence type="ECO:0000313" key="4">
    <source>
        <dbReference type="Proteomes" id="UP000812966"/>
    </source>
</evidence>
<reference evidence="3" key="1">
    <citation type="submission" date="2020-04" db="EMBL/GenBank/DDBJ databases">
        <title>Analysis of mating type loci in Filobasidium floriforme.</title>
        <authorList>
            <person name="Nowrousian M."/>
        </authorList>
    </citation>
    <scope>NUCLEOTIDE SEQUENCE</scope>
    <source>
        <strain evidence="3">CBS 6242</strain>
    </source>
</reference>
<dbReference type="PIRSF" id="PIRSF007747">
    <property type="entry name" value="Ribosyl_Ptfrase"/>
    <property type="match status" value="1"/>
</dbReference>
<evidence type="ECO:0008006" key="5">
    <source>
        <dbReference type="Google" id="ProtNLM"/>
    </source>
</evidence>
<dbReference type="GO" id="GO:0005737">
    <property type="term" value="C:cytoplasm"/>
    <property type="evidence" value="ECO:0007669"/>
    <property type="project" value="TreeGrafter"/>
</dbReference>
<dbReference type="Proteomes" id="UP000812966">
    <property type="component" value="Unassembled WGS sequence"/>
</dbReference>
<dbReference type="Pfam" id="PF17184">
    <property type="entry name" value="Rit1_C"/>
    <property type="match status" value="1"/>
</dbReference>
<feature type="domain" description="Rit1 DUSP-like" evidence="1">
    <location>
        <begin position="378"/>
        <end position="500"/>
    </location>
</feature>
<evidence type="ECO:0000313" key="3">
    <source>
        <dbReference type="EMBL" id="KAG7562705.1"/>
    </source>
</evidence>
<dbReference type="PANTHER" id="PTHR31811">
    <property type="entry name" value="TRNA A64-2'-O-RIBOSYLPHOSPHATE TRANSFERASE"/>
    <property type="match status" value="1"/>
</dbReference>
<proteinExistence type="predicted"/>
<dbReference type="InterPro" id="IPR007306">
    <property type="entry name" value="Rit1"/>
</dbReference>
<dbReference type="AlphaFoldDB" id="A0A8K0JQM9"/>
<protein>
    <recommendedName>
        <fullName evidence="5">Initiator tRNA phosphoribosyl transferase</fullName>
    </recommendedName>
</protein>
<comment type="caution">
    <text evidence="3">The sequence shown here is derived from an EMBL/GenBank/DDBJ whole genome shotgun (WGS) entry which is preliminary data.</text>
</comment>
<dbReference type="InterPro" id="IPR033421">
    <property type="entry name" value="Rit1_DUSP-like"/>
</dbReference>
<evidence type="ECO:0000259" key="1">
    <source>
        <dbReference type="Pfam" id="PF04179"/>
    </source>
</evidence>
<dbReference type="OrthoDB" id="45256at2759"/>
<gene>
    <name evidence="3" type="ORF">FFLO_01865</name>
</gene>
<organism evidence="3 4">
    <name type="scientific">Filobasidium floriforme</name>
    <dbReference type="NCBI Taxonomy" id="5210"/>
    <lineage>
        <taxon>Eukaryota</taxon>
        <taxon>Fungi</taxon>
        <taxon>Dikarya</taxon>
        <taxon>Basidiomycota</taxon>
        <taxon>Agaricomycotina</taxon>
        <taxon>Tremellomycetes</taxon>
        <taxon>Filobasidiales</taxon>
        <taxon>Filobasidiaceae</taxon>
        <taxon>Filobasidium</taxon>
    </lineage>
</organism>
<feature type="domain" description="Rit1 N-terminal" evidence="2">
    <location>
        <begin position="27"/>
        <end position="308"/>
    </location>
</feature>
<keyword evidence="4" id="KW-1185">Reference proteome</keyword>
<dbReference type="PANTHER" id="PTHR31811:SF0">
    <property type="entry name" value="TRNA A64-2'-O-RIBOSYLPHOSPHATE TRANSFERASE"/>
    <property type="match status" value="1"/>
</dbReference>
<dbReference type="EMBL" id="JABELV010000027">
    <property type="protein sequence ID" value="KAG7562705.1"/>
    <property type="molecule type" value="Genomic_DNA"/>
</dbReference>
<dbReference type="GO" id="GO:0019988">
    <property type="term" value="P:charged-tRNA amino acid modification"/>
    <property type="evidence" value="ECO:0007669"/>
    <property type="project" value="InterPro"/>
</dbReference>
<evidence type="ECO:0000259" key="2">
    <source>
        <dbReference type="Pfam" id="PF17184"/>
    </source>
</evidence>
<dbReference type="InterPro" id="IPR033449">
    <property type="entry name" value="Rit1_N"/>
</dbReference>
<name>A0A8K0JQM9_9TREE</name>
<sequence>MDSLFTFQEELKSEAKNLYQEIRKNSAQHDSYNRLHSIQHDIAFVRKVAEEWYDGEFKVVANQRCGSWYTDPEAPSTSSSTYAYFKSTDGHTNAWDFSVRRSNLSLIEFAVQQGGFIIVDSTRRGKRMPDALSKTIPIWCTVINRAVLRLNPELEKNEWNTQLYTPPNIVSAQEKSQIEERIEGWVDHLVNSSLTIPALPRPLRPIFIHPGTSYPPTLPLISATRSPVSPPLPPFIPIICLSASTFIPHGGPEPKRDAYGTFEYVQGSGDDDELWGKGLKPGHFFSNREEILSASREDLPELIARLVERGQSQAGSALVTQGLDVWKEIPRGSKIWLGTTSSDLPMDLGSYALITFEQSDKPSIETVSSDETSTSKQLVLRLQEGKKKKTDLDYATQVLPAVVDFARRVRSQDSDVQILVRDPTGKSLSVGAAVCLSWLFVQSDRSLRPITNSKEDGAVQLPPLPTPTKEDLRKRLEWILDERQGVNPSRHVLKAVNEYLISAKYK</sequence>